<accession>A0A1Z5IUP3</accession>
<protein>
    <submittedName>
        <fullName evidence="1">Uncharacterized protein</fullName>
    </submittedName>
</protein>
<dbReference type="EMBL" id="BCMI01000005">
    <property type="protein sequence ID" value="GAX05475.1"/>
    <property type="molecule type" value="Genomic_DNA"/>
</dbReference>
<organism evidence="1 2">
    <name type="scientific">Secundilactobacillus pentosiphilus</name>
    <dbReference type="NCBI Taxonomy" id="1714682"/>
    <lineage>
        <taxon>Bacteria</taxon>
        <taxon>Bacillati</taxon>
        <taxon>Bacillota</taxon>
        <taxon>Bacilli</taxon>
        <taxon>Lactobacillales</taxon>
        <taxon>Lactobacillaceae</taxon>
        <taxon>Secundilactobacillus</taxon>
    </lineage>
</organism>
<dbReference type="InterPro" id="IPR047907">
    <property type="entry name" value="CD1375-like"/>
</dbReference>
<comment type="caution">
    <text evidence="1">The sequence shown here is derived from an EMBL/GenBank/DDBJ whole genome shotgun (WGS) entry which is preliminary data.</text>
</comment>
<name>A0A1Z5IUP3_9LACO</name>
<evidence type="ECO:0000313" key="2">
    <source>
        <dbReference type="Proteomes" id="UP000198414"/>
    </source>
</evidence>
<evidence type="ECO:0000313" key="1">
    <source>
        <dbReference type="EMBL" id="GAX05475.1"/>
    </source>
</evidence>
<gene>
    <name evidence="1" type="ORF">IWT25_00781</name>
</gene>
<dbReference type="RefSeq" id="WP_263849966.1">
    <property type="nucleotide sequence ID" value="NZ_BCMI01000005.1"/>
</dbReference>
<dbReference type="Proteomes" id="UP000198414">
    <property type="component" value="Unassembled WGS sequence"/>
</dbReference>
<dbReference type="AlphaFoldDB" id="A0A1Z5IUP3"/>
<sequence>MNALATLYANSVKDGNRKIDDIPAVIRPEVQTILDQK</sequence>
<reference evidence="1 2" key="1">
    <citation type="submission" date="2015-11" db="EMBL/GenBank/DDBJ databases">
        <title>Draft genome sequences of new species of the genus Lactobacillus isolated from orchardgrass silage.</title>
        <authorList>
            <person name="Tohno M."/>
            <person name="Tanizawa Y."/>
            <person name="Arita M."/>
        </authorList>
    </citation>
    <scope>NUCLEOTIDE SEQUENCE [LARGE SCALE GENOMIC DNA]</scope>
    <source>
        <strain evidence="1 2">IWT25</strain>
    </source>
</reference>
<proteinExistence type="predicted"/>
<dbReference type="NCBIfam" id="NF040910">
    <property type="entry name" value="CD1375_fam"/>
    <property type="match status" value="1"/>
</dbReference>